<dbReference type="InterPro" id="IPR043128">
    <property type="entry name" value="Rev_trsase/Diguanyl_cyclase"/>
</dbReference>
<evidence type="ECO:0000256" key="4">
    <source>
        <dbReference type="ARBA" id="ARBA00022759"/>
    </source>
</evidence>
<evidence type="ECO:0000256" key="3">
    <source>
        <dbReference type="ARBA" id="ARBA00022722"/>
    </source>
</evidence>
<keyword evidence="5" id="KW-0695">RNA-directed DNA polymerase</keyword>
<dbReference type="Pfam" id="PF17919">
    <property type="entry name" value="RT_RNaseH_2"/>
    <property type="match status" value="1"/>
</dbReference>
<dbReference type="RefSeq" id="XP_024942173.1">
    <property type="nucleotide sequence ID" value="XM_025086405.1"/>
</dbReference>
<dbReference type="Gene3D" id="3.10.20.370">
    <property type="match status" value="1"/>
</dbReference>
<dbReference type="FunFam" id="3.10.20.370:FF:000001">
    <property type="entry name" value="Retrovirus-related Pol polyprotein from transposon 17.6-like protein"/>
    <property type="match status" value="1"/>
</dbReference>
<evidence type="ECO:0000256" key="7">
    <source>
        <dbReference type="SAM" id="MobiDB-lite"/>
    </source>
</evidence>
<evidence type="ECO:0000313" key="9">
    <source>
        <dbReference type="Proteomes" id="UP000694920"/>
    </source>
</evidence>
<dbReference type="PROSITE" id="PS50878">
    <property type="entry name" value="RT_POL"/>
    <property type="match status" value="1"/>
</dbReference>
<dbReference type="Proteomes" id="UP000694920">
    <property type="component" value="Unplaced"/>
</dbReference>
<keyword evidence="3" id="KW-0540">Nuclease</keyword>
<dbReference type="InterPro" id="IPR021109">
    <property type="entry name" value="Peptidase_aspartic_dom_sf"/>
</dbReference>
<dbReference type="AlphaFoldDB" id="A0AAJ7RJL5"/>
<dbReference type="InterPro" id="IPR050951">
    <property type="entry name" value="Retrovirus_Pol_polyprotein"/>
</dbReference>
<dbReference type="Gene3D" id="3.10.10.10">
    <property type="entry name" value="HIV Type 1 Reverse Transcriptase, subunit A, domain 1"/>
    <property type="match status" value="1"/>
</dbReference>
<dbReference type="FunFam" id="3.30.70.270:FF:000026">
    <property type="entry name" value="Transposon Ty3-G Gag-Pol polyprotein"/>
    <property type="match status" value="1"/>
</dbReference>
<evidence type="ECO:0000259" key="8">
    <source>
        <dbReference type="PROSITE" id="PS50878"/>
    </source>
</evidence>
<dbReference type="InterPro" id="IPR041577">
    <property type="entry name" value="RT_RNaseH_2"/>
</dbReference>
<protein>
    <submittedName>
        <fullName evidence="10">Uncharacterized protein LOC107269153</fullName>
    </submittedName>
</protein>
<evidence type="ECO:0000256" key="2">
    <source>
        <dbReference type="ARBA" id="ARBA00022695"/>
    </source>
</evidence>
<sequence>METSMKAPPPLSFDGNVKENWLKWKQRFDLYMEATELDTKPEARRIAVFLHTIGEEALEKYNTFNLSADDKKKFDAVAAAFENYCTPKANETVERHVFFTRVQQSDENFTNYLTDLKKLSATCGFDHLRDGLIKDRIVCGIRDTELKNCLLREEDLNLEKCIKICRAVELTEIQTKTIGDEAKVHAVKKSEKHAATGNSRKQTSSGARGNNSGGSDKARSSGAGSKASGGAGRSSPSSSNQQRTSCQRCGRQHTYRQCPAYGKECNICKRKNHFAKMCRSKNSSEHRDDKVDSLYVGSLNSSNNEFDWMENTTVNNSRKIEVKLDSGTRCNVLPSYKLKNLKLKNVKIEKTNVKLTAYGGQRINVVGKCRLNCKFVNRENVDLEFVVTENTDDQPVIIGLPSLMQLNTVQRVHNIKASENSNNLTVEKILNKHKKVFEGIGCVTNFEYDIQLKEDAKPTIAACRKIPIALNDQVKKELDKMEKDGIIKKVTEPTDWVHPIVISKKKNGQIRICIDPTEFNKFVKRYHRKIPTFDELSSDIAGSKVFSVLDADRALHQIKLSERSSYMMTIITPFGRYRYLRMPFGINSATEVFQDCFEEIFGNIEGVDIYVDDVRVRGRNQKEHDLRLEKVLERAEQRNVKFKFDKCKISSSEVKYMGHVFTEQGIKLDTDRVKSIVDMKPPKDKKELETFLGMITYVSRFIPSLATKNAVLRELTKKNVQWNWDENANKAFTELKEILCKAPVLQYYDVNEPVVLSVDASKSGLGAVLLQNGLPVAYASKALTQTEQRYAQIEKEVLAIAFGCIKFDQQIYGKEILVESDHKPLEANLKKCINDCPARLQSIRLRLKRYNLTVKYKPG</sequence>
<dbReference type="GO" id="GO:0003964">
    <property type="term" value="F:RNA-directed DNA polymerase activity"/>
    <property type="evidence" value="ECO:0007669"/>
    <property type="project" value="UniProtKB-KW"/>
</dbReference>
<dbReference type="GeneID" id="107269153"/>
<dbReference type="CDD" id="cd09274">
    <property type="entry name" value="RNase_HI_RT_Ty3"/>
    <property type="match status" value="1"/>
</dbReference>
<reference evidence="10" key="1">
    <citation type="submission" date="2025-08" db="UniProtKB">
        <authorList>
            <consortium name="RefSeq"/>
        </authorList>
    </citation>
    <scope>IDENTIFICATION</scope>
</reference>
<dbReference type="InterPro" id="IPR000477">
    <property type="entry name" value="RT_dom"/>
</dbReference>
<accession>A0AAJ7RJL5</accession>
<keyword evidence="9" id="KW-1185">Reference proteome</keyword>
<organism evidence="9 10">
    <name type="scientific">Cephus cinctus</name>
    <name type="common">Wheat stem sawfly</name>
    <dbReference type="NCBI Taxonomy" id="211228"/>
    <lineage>
        <taxon>Eukaryota</taxon>
        <taxon>Metazoa</taxon>
        <taxon>Ecdysozoa</taxon>
        <taxon>Arthropoda</taxon>
        <taxon>Hexapoda</taxon>
        <taxon>Insecta</taxon>
        <taxon>Pterygota</taxon>
        <taxon>Neoptera</taxon>
        <taxon>Endopterygota</taxon>
        <taxon>Hymenoptera</taxon>
        <taxon>Cephoidea</taxon>
        <taxon>Cephidae</taxon>
        <taxon>Cephus</taxon>
    </lineage>
</organism>
<keyword evidence="4" id="KW-0255">Endonuclease</keyword>
<evidence type="ECO:0000256" key="5">
    <source>
        <dbReference type="ARBA" id="ARBA00022918"/>
    </source>
</evidence>
<evidence type="ECO:0000256" key="1">
    <source>
        <dbReference type="ARBA" id="ARBA00022679"/>
    </source>
</evidence>
<dbReference type="FunFam" id="3.10.10.10:FF:000003">
    <property type="entry name" value="Retrovirus-related Pol polyprotein from transposon 297-like Protein"/>
    <property type="match status" value="1"/>
</dbReference>
<gene>
    <name evidence="10" type="primary">LOC107269153</name>
</gene>
<dbReference type="InterPro" id="IPR043502">
    <property type="entry name" value="DNA/RNA_pol_sf"/>
</dbReference>
<dbReference type="CDD" id="cd01647">
    <property type="entry name" value="RT_LTR"/>
    <property type="match status" value="1"/>
</dbReference>
<dbReference type="SUPFAM" id="SSF56672">
    <property type="entry name" value="DNA/RNA polymerases"/>
    <property type="match status" value="1"/>
</dbReference>
<keyword evidence="4" id="KW-0378">Hydrolase</keyword>
<evidence type="ECO:0000256" key="6">
    <source>
        <dbReference type="ARBA" id="ARBA00023268"/>
    </source>
</evidence>
<proteinExistence type="predicted"/>
<dbReference type="PANTHER" id="PTHR37984">
    <property type="entry name" value="PROTEIN CBG26694"/>
    <property type="match status" value="1"/>
</dbReference>
<evidence type="ECO:0000313" key="10">
    <source>
        <dbReference type="RefSeq" id="XP_024942173.1"/>
    </source>
</evidence>
<dbReference type="Gene3D" id="3.30.70.270">
    <property type="match status" value="2"/>
</dbReference>
<dbReference type="PANTHER" id="PTHR37984:SF5">
    <property type="entry name" value="PROTEIN NYNRIN-LIKE"/>
    <property type="match status" value="1"/>
</dbReference>
<dbReference type="Gene3D" id="2.40.70.10">
    <property type="entry name" value="Acid Proteases"/>
    <property type="match status" value="1"/>
</dbReference>
<keyword evidence="1" id="KW-0808">Transferase</keyword>
<keyword evidence="6" id="KW-0511">Multifunctional enzyme</keyword>
<dbReference type="GO" id="GO:0004519">
    <property type="term" value="F:endonuclease activity"/>
    <property type="evidence" value="ECO:0007669"/>
    <property type="project" value="UniProtKB-KW"/>
</dbReference>
<name>A0AAJ7RJL5_CEPCN</name>
<keyword evidence="2" id="KW-0548">Nucleotidyltransferase</keyword>
<feature type="region of interest" description="Disordered" evidence="7">
    <location>
        <begin position="188"/>
        <end position="246"/>
    </location>
</feature>
<dbReference type="Pfam" id="PF00078">
    <property type="entry name" value="RVT_1"/>
    <property type="match status" value="1"/>
</dbReference>
<feature type="compositionally biased region" description="Low complexity" evidence="7">
    <location>
        <begin position="204"/>
        <end position="226"/>
    </location>
</feature>
<dbReference type="KEGG" id="ccin:107269153"/>
<feature type="domain" description="Reverse transcriptase" evidence="8">
    <location>
        <begin position="484"/>
        <end position="661"/>
    </location>
</feature>